<evidence type="ECO:0000313" key="2">
    <source>
        <dbReference type="Proteomes" id="UP000054359"/>
    </source>
</evidence>
<keyword evidence="2" id="KW-1185">Reference proteome</keyword>
<feature type="non-terminal residue" evidence="1">
    <location>
        <position position="91"/>
    </location>
</feature>
<name>A0A087UQE7_STEMI</name>
<dbReference type="EMBL" id="KK121025">
    <property type="protein sequence ID" value="KFM79586.1"/>
    <property type="molecule type" value="Genomic_DNA"/>
</dbReference>
<evidence type="ECO:0000313" key="1">
    <source>
        <dbReference type="EMBL" id="KFM79586.1"/>
    </source>
</evidence>
<dbReference type="Proteomes" id="UP000054359">
    <property type="component" value="Unassembled WGS sequence"/>
</dbReference>
<dbReference type="AlphaFoldDB" id="A0A087UQE7"/>
<organism evidence="1 2">
    <name type="scientific">Stegodyphus mimosarum</name>
    <name type="common">African social velvet spider</name>
    <dbReference type="NCBI Taxonomy" id="407821"/>
    <lineage>
        <taxon>Eukaryota</taxon>
        <taxon>Metazoa</taxon>
        <taxon>Ecdysozoa</taxon>
        <taxon>Arthropoda</taxon>
        <taxon>Chelicerata</taxon>
        <taxon>Arachnida</taxon>
        <taxon>Araneae</taxon>
        <taxon>Araneomorphae</taxon>
        <taxon>Entelegynae</taxon>
        <taxon>Eresoidea</taxon>
        <taxon>Eresidae</taxon>
        <taxon>Stegodyphus</taxon>
    </lineage>
</organism>
<sequence length="91" mass="10068">MRSKSYLTLNISLAMKMGIFPSLFLLLIRLHNIFAENHIVCPGVPFENVLVNPKSTPYGYLSAGRYKKVPAVETLSDCVEACCDDNTCNVA</sequence>
<accession>A0A087UQE7</accession>
<dbReference type="OrthoDB" id="10266706at2759"/>
<reference evidence="1 2" key="1">
    <citation type="submission" date="2013-11" db="EMBL/GenBank/DDBJ databases">
        <title>Genome sequencing of Stegodyphus mimosarum.</title>
        <authorList>
            <person name="Bechsgaard J."/>
        </authorList>
    </citation>
    <scope>NUCLEOTIDE SEQUENCE [LARGE SCALE GENOMIC DNA]</scope>
</reference>
<proteinExistence type="predicted"/>
<protein>
    <submittedName>
        <fullName evidence="1">Uncharacterized protein</fullName>
    </submittedName>
</protein>
<gene>
    <name evidence="1" type="ORF">X975_03609</name>
</gene>